<name>A0A6A6U9M0_9PEZI</name>
<keyword evidence="8" id="KW-1185">Reference proteome</keyword>
<dbReference type="PANTHER" id="PTHR31859">
    <property type="entry name" value="TETRATRICOPEPTIDE REPEAT PROTEIN 39 FAMILY MEMBER"/>
    <property type="match status" value="1"/>
</dbReference>
<protein>
    <recommendedName>
        <fullName evidence="2">Inclusion body clearance protein IML2</fullName>
    </recommendedName>
    <alternativeName>
        <fullName evidence="3">Inclusion body clearance protein iml2</fullName>
    </alternativeName>
</protein>
<feature type="coiled-coil region" evidence="5">
    <location>
        <begin position="63"/>
        <end position="90"/>
    </location>
</feature>
<feature type="compositionally biased region" description="Polar residues" evidence="6">
    <location>
        <begin position="11"/>
        <end position="26"/>
    </location>
</feature>
<feature type="compositionally biased region" description="Low complexity" evidence="6">
    <location>
        <begin position="176"/>
        <end position="193"/>
    </location>
</feature>
<feature type="region of interest" description="Disordered" evidence="6">
    <location>
        <begin position="169"/>
        <end position="196"/>
    </location>
</feature>
<comment type="subunit">
    <text evidence="1">Interacts with lipid droplet proteins.</text>
</comment>
<evidence type="ECO:0000256" key="5">
    <source>
        <dbReference type="SAM" id="Coils"/>
    </source>
</evidence>
<comment type="function">
    <text evidence="4">Inclusion body (IB) resident protein that interacts strongly with lipid droplet (LD) proteins. Involved in LD-mediated IB clearing after protein folding stress, probably by enabling access to the IBs of an LD-stored soluble sterol derivative that acts as a chaperone in inclusion clearing.</text>
</comment>
<dbReference type="GO" id="GO:0005829">
    <property type="term" value="C:cytosol"/>
    <property type="evidence" value="ECO:0007669"/>
    <property type="project" value="TreeGrafter"/>
</dbReference>
<dbReference type="OrthoDB" id="2154985at2759"/>
<evidence type="ECO:0000256" key="6">
    <source>
        <dbReference type="SAM" id="MobiDB-lite"/>
    </source>
</evidence>
<evidence type="ECO:0000256" key="3">
    <source>
        <dbReference type="ARBA" id="ARBA00019539"/>
    </source>
</evidence>
<dbReference type="PANTHER" id="PTHR31859:SF1">
    <property type="entry name" value="TETRATRICOPEPTIDE REPEAT PROTEIN 39C"/>
    <property type="match status" value="1"/>
</dbReference>
<keyword evidence="5" id="KW-0175">Coiled coil</keyword>
<dbReference type="InterPro" id="IPR019412">
    <property type="entry name" value="IML2/TPR_39"/>
</dbReference>
<dbReference type="GO" id="GO:0005741">
    <property type="term" value="C:mitochondrial outer membrane"/>
    <property type="evidence" value="ECO:0007669"/>
    <property type="project" value="TreeGrafter"/>
</dbReference>
<feature type="region of interest" description="Disordered" evidence="6">
    <location>
        <begin position="1"/>
        <end position="26"/>
    </location>
</feature>
<evidence type="ECO:0000256" key="1">
    <source>
        <dbReference type="ARBA" id="ARBA00011408"/>
    </source>
</evidence>
<reference evidence="7" key="1">
    <citation type="journal article" date="2020" name="Stud. Mycol.">
        <title>101 Dothideomycetes genomes: a test case for predicting lifestyles and emergence of pathogens.</title>
        <authorList>
            <person name="Haridas S."/>
            <person name="Albert R."/>
            <person name="Binder M."/>
            <person name="Bloem J."/>
            <person name="Labutti K."/>
            <person name="Salamov A."/>
            <person name="Andreopoulos B."/>
            <person name="Baker S."/>
            <person name="Barry K."/>
            <person name="Bills G."/>
            <person name="Bluhm B."/>
            <person name="Cannon C."/>
            <person name="Castanera R."/>
            <person name="Culley D."/>
            <person name="Daum C."/>
            <person name="Ezra D."/>
            <person name="Gonzalez J."/>
            <person name="Henrissat B."/>
            <person name="Kuo A."/>
            <person name="Liang C."/>
            <person name="Lipzen A."/>
            <person name="Lutzoni F."/>
            <person name="Magnuson J."/>
            <person name="Mondo S."/>
            <person name="Nolan M."/>
            <person name="Ohm R."/>
            <person name="Pangilinan J."/>
            <person name="Park H.-J."/>
            <person name="Ramirez L."/>
            <person name="Alfaro M."/>
            <person name="Sun H."/>
            <person name="Tritt A."/>
            <person name="Yoshinaga Y."/>
            <person name="Zwiers L.-H."/>
            <person name="Turgeon B."/>
            <person name="Goodwin S."/>
            <person name="Spatafora J."/>
            <person name="Crous P."/>
            <person name="Grigoriev I."/>
        </authorList>
    </citation>
    <scope>NUCLEOTIDE SEQUENCE</scope>
    <source>
        <strain evidence="7">CBS 115976</strain>
    </source>
</reference>
<evidence type="ECO:0000256" key="2">
    <source>
        <dbReference type="ARBA" id="ARBA00018424"/>
    </source>
</evidence>
<evidence type="ECO:0000256" key="4">
    <source>
        <dbReference type="ARBA" id="ARBA00043897"/>
    </source>
</evidence>
<dbReference type="Pfam" id="PF10300">
    <property type="entry name" value="Iml2-TPR_39"/>
    <property type="match status" value="1"/>
</dbReference>
<dbReference type="GO" id="GO:0005634">
    <property type="term" value="C:nucleus"/>
    <property type="evidence" value="ECO:0007669"/>
    <property type="project" value="TreeGrafter"/>
</dbReference>
<accession>A0A6A6U9M0</accession>
<organism evidence="7 8">
    <name type="scientific">Microthyrium microscopicum</name>
    <dbReference type="NCBI Taxonomy" id="703497"/>
    <lineage>
        <taxon>Eukaryota</taxon>
        <taxon>Fungi</taxon>
        <taxon>Dikarya</taxon>
        <taxon>Ascomycota</taxon>
        <taxon>Pezizomycotina</taxon>
        <taxon>Dothideomycetes</taxon>
        <taxon>Dothideomycetes incertae sedis</taxon>
        <taxon>Microthyriales</taxon>
        <taxon>Microthyriaceae</taxon>
        <taxon>Microthyrium</taxon>
    </lineage>
</organism>
<dbReference type="AlphaFoldDB" id="A0A6A6U9M0"/>
<gene>
    <name evidence="7" type="ORF">BT63DRAFT_447563</name>
</gene>
<evidence type="ECO:0000313" key="8">
    <source>
        <dbReference type="Proteomes" id="UP000799302"/>
    </source>
</evidence>
<proteinExistence type="predicted"/>
<sequence>MRGWFSGRARGSSQSLNSLEEPASSASHIMNDDMELAESELSKENTSFHKLGLGLLSFLKAVLGFERELMAEAQERLNAAETQATESYNRVKHHSSHSQSQIYSPGSEFLLCQAQVQIMGAVIGVLTESVTESLRGFYKLRKAYLTLDVLLAEENAYLKKLEAEGGKPIKFESETTDSSTSASAEPSRAASTTDLTQELAGKDFGAKRAAPAEAESDADEFFEAAEVPEELPESTPQVEKDLSDAMDSATIKDADGVPAPLLRRLSSHIQEGPDAEIFTNSIDAFVHSSSNLCYGMLLLLLSMLPPAFNTLTKIAGFKGDRRRGIALLWQASKFGNLNGAFAGLVVLGYYNGFIGFCDILPETGSGAYPKERCQELLETSRKRYPKSGLWMLEEIRSLSNERRLEESLERLKNMPDPKLKQMVKLNNWSHGLYYYIAACAHIERYRELLPTDPEKAAEQAEKVTTLFTIIPNHIGKKRIMAKQMPFDVFVARKLAKWTARAAQHSVPLIDAVGVSPLTEMVYFWNGFKRMGNVQLEKSLVCLGRSQTSTSIPWETEDVDEKAILSVMKGVVHRHMGKTHEARVELESVTAKERTLFKGGNKDNWVAPAAHYEMGVAEWVDYKATGDQACLEKAQKWLEVSAGWEAYDLDARVGIRVKTGLETVKREKGEAV</sequence>
<dbReference type="EMBL" id="MU004237">
    <property type="protein sequence ID" value="KAF2668003.1"/>
    <property type="molecule type" value="Genomic_DNA"/>
</dbReference>
<dbReference type="Proteomes" id="UP000799302">
    <property type="component" value="Unassembled WGS sequence"/>
</dbReference>
<evidence type="ECO:0000313" key="7">
    <source>
        <dbReference type="EMBL" id="KAF2668003.1"/>
    </source>
</evidence>